<sequence>MKIAIVGGGISGLSTYLFLEQQLAKDERLKDAFDITIFEPHDIPRLGNERADDIPSSGGGYGLAGNGMASLRRLSPTLHDQILRNGFPSPKFVMKSARGWSLGVMPFTDLRGAPPECCVMVLREVFVAALYERIPASVIVQHKVLKVEDGNDQAIIELDNGEILNYDLVVGADGVWSKARCAVLGDKYPPEYRGLFTVAGWVSTDYLPPPAETGPTAHGQTVMTFGPNGFFAYTPYTTGNISANEKHIRGEATLPPGKSAFWWSRSAQEDSKANPDNAELKQELEKRHSLWGDPMILRIIQASEVALKIPTFVMPKVPTWVGQRVVLIGDAAHALPSSSGQGVSQCLEDAEAFANPLAFNLAEVNKEEVDLKTLGTTFAQYIKVRKAHVEKVLDAGNKAGDSSRDLNYVIELAMYGMTWAMLKLFGAFFLKTIMDYDLLAEIEKVKKQSRSN</sequence>
<accession>A0AAJ0LWR9</accession>
<dbReference type="InterPro" id="IPR036188">
    <property type="entry name" value="FAD/NAD-bd_sf"/>
</dbReference>
<evidence type="ECO:0000256" key="5">
    <source>
        <dbReference type="ARBA" id="ARBA00023033"/>
    </source>
</evidence>
<dbReference type="GO" id="GO:0071949">
    <property type="term" value="F:FAD binding"/>
    <property type="evidence" value="ECO:0007669"/>
    <property type="project" value="InterPro"/>
</dbReference>
<evidence type="ECO:0000256" key="2">
    <source>
        <dbReference type="ARBA" id="ARBA00022630"/>
    </source>
</evidence>
<dbReference type="PANTHER" id="PTHR13789:SF309">
    <property type="entry name" value="PUTATIVE (AFU_ORTHOLOGUE AFUA_6G14510)-RELATED"/>
    <property type="match status" value="1"/>
</dbReference>
<dbReference type="InterPro" id="IPR050493">
    <property type="entry name" value="FAD-dep_Monooxygenase_BioMet"/>
</dbReference>
<keyword evidence="2" id="KW-0285">Flavoprotein</keyword>
<dbReference type="Proteomes" id="UP001271007">
    <property type="component" value="Unassembled WGS sequence"/>
</dbReference>
<dbReference type="AlphaFoldDB" id="A0AAJ0LWR9"/>
<evidence type="ECO:0000259" key="6">
    <source>
        <dbReference type="Pfam" id="PF01494"/>
    </source>
</evidence>
<dbReference type="SUPFAM" id="SSF51905">
    <property type="entry name" value="FAD/NAD(P)-binding domain"/>
    <property type="match status" value="1"/>
</dbReference>
<keyword evidence="5" id="KW-0503">Monooxygenase</keyword>
<dbReference type="Pfam" id="PF01494">
    <property type="entry name" value="FAD_binding_3"/>
    <property type="match status" value="1"/>
</dbReference>
<feature type="domain" description="FAD-binding" evidence="6">
    <location>
        <begin position="136"/>
        <end position="372"/>
    </location>
</feature>
<dbReference type="Gene3D" id="3.50.50.60">
    <property type="entry name" value="FAD/NAD(P)-binding domain"/>
    <property type="match status" value="1"/>
</dbReference>
<dbReference type="EMBL" id="JAWDJX010000002">
    <property type="protein sequence ID" value="KAK3057996.1"/>
    <property type="molecule type" value="Genomic_DNA"/>
</dbReference>
<keyword evidence="3" id="KW-0274">FAD</keyword>
<evidence type="ECO:0000256" key="1">
    <source>
        <dbReference type="ARBA" id="ARBA00007992"/>
    </source>
</evidence>
<proteinExistence type="inferred from homology"/>
<organism evidence="7 8">
    <name type="scientific">Extremus antarcticus</name>
    <dbReference type="NCBI Taxonomy" id="702011"/>
    <lineage>
        <taxon>Eukaryota</taxon>
        <taxon>Fungi</taxon>
        <taxon>Dikarya</taxon>
        <taxon>Ascomycota</taxon>
        <taxon>Pezizomycotina</taxon>
        <taxon>Dothideomycetes</taxon>
        <taxon>Dothideomycetidae</taxon>
        <taxon>Mycosphaerellales</taxon>
        <taxon>Extremaceae</taxon>
        <taxon>Extremus</taxon>
    </lineage>
</organism>
<comment type="similarity">
    <text evidence="1">Belongs to the paxM FAD-dependent monooxygenase family.</text>
</comment>
<evidence type="ECO:0000313" key="7">
    <source>
        <dbReference type="EMBL" id="KAK3057996.1"/>
    </source>
</evidence>
<dbReference type="PRINTS" id="PR00420">
    <property type="entry name" value="RNGMNOXGNASE"/>
</dbReference>
<evidence type="ECO:0000256" key="4">
    <source>
        <dbReference type="ARBA" id="ARBA00023002"/>
    </source>
</evidence>
<evidence type="ECO:0000256" key="3">
    <source>
        <dbReference type="ARBA" id="ARBA00022827"/>
    </source>
</evidence>
<keyword evidence="8" id="KW-1185">Reference proteome</keyword>
<evidence type="ECO:0000313" key="8">
    <source>
        <dbReference type="Proteomes" id="UP001271007"/>
    </source>
</evidence>
<protein>
    <recommendedName>
        <fullName evidence="6">FAD-binding domain-containing protein</fullName>
    </recommendedName>
</protein>
<keyword evidence="4" id="KW-0560">Oxidoreductase</keyword>
<dbReference type="GO" id="GO:0004497">
    <property type="term" value="F:monooxygenase activity"/>
    <property type="evidence" value="ECO:0007669"/>
    <property type="project" value="UniProtKB-KW"/>
</dbReference>
<reference evidence="7" key="1">
    <citation type="submission" date="2023-04" db="EMBL/GenBank/DDBJ databases">
        <title>Black Yeasts Isolated from many extreme environments.</title>
        <authorList>
            <person name="Coleine C."/>
            <person name="Stajich J.E."/>
            <person name="Selbmann L."/>
        </authorList>
    </citation>
    <scope>NUCLEOTIDE SEQUENCE</scope>
    <source>
        <strain evidence="7">CCFEE 5312</strain>
    </source>
</reference>
<dbReference type="PANTHER" id="PTHR13789">
    <property type="entry name" value="MONOOXYGENASE"/>
    <property type="match status" value="1"/>
</dbReference>
<comment type="caution">
    <text evidence="7">The sequence shown here is derived from an EMBL/GenBank/DDBJ whole genome shotgun (WGS) entry which is preliminary data.</text>
</comment>
<name>A0AAJ0LWR9_9PEZI</name>
<dbReference type="InterPro" id="IPR002938">
    <property type="entry name" value="FAD-bd"/>
</dbReference>
<gene>
    <name evidence="7" type="ORF">LTR09_001073</name>
</gene>